<name>A0A2V2MZ35_9EURY</name>
<protein>
    <submittedName>
        <fullName evidence="2">Uncharacterized protein</fullName>
    </submittedName>
</protein>
<dbReference type="SUPFAM" id="SSF48371">
    <property type="entry name" value="ARM repeat"/>
    <property type="match status" value="1"/>
</dbReference>
<dbReference type="InterPro" id="IPR016024">
    <property type="entry name" value="ARM-type_fold"/>
</dbReference>
<dbReference type="Proteomes" id="UP000245657">
    <property type="component" value="Unassembled WGS sequence"/>
</dbReference>
<feature type="coiled-coil region" evidence="1">
    <location>
        <begin position="495"/>
        <end position="529"/>
    </location>
</feature>
<gene>
    <name evidence="2" type="ORF">DK846_05080</name>
</gene>
<dbReference type="GeneID" id="97549923"/>
<dbReference type="OrthoDB" id="118028at2157"/>
<keyword evidence="1" id="KW-0175">Coiled coil</keyword>
<feature type="coiled-coil region" evidence="1">
    <location>
        <begin position="346"/>
        <end position="444"/>
    </location>
</feature>
<organism evidence="2 3">
    <name type="scientific">Methanospirillum lacunae</name>
    <dbReference type="NCBI Taxonomy" id="668570"/>
    <lineage>
        <taxon>Archaea</taxon>
        <taxon>Methanobacteriati</taxon>
        <taxon>Methanobacteriota</taxon>
        <taxon>Stenosarchaea group</taxon>
        <taxon>Methanomicrobia</taxon>
        <taxon>Methanomicrobiales</taxon>
        <taxon>Methanospirillaceae</taxon>
        <taxon>Methanospirillum</taxon>
    </lineage>
</organism>
<sequence length="722" mass="84782">MDLAQSILKELITLQSKNEELARIIIKLEHESDIIIKQFETKIEELQKSLKHEQDEKSRSARRYDAEIHELEERRDALINEISEVRNIFQTRVSQFEEKIESLTGTLEEKEKEIAVLTDDKSKLITIYEEKISSLLINLEDQAVAFRHEQEILSSQARELSETLKLDHHRFTTQIKHNEEDLRNAGEALKIMDQRLHEYADREKTLEEKSRETIDHLHLLINTERQIRARELKERDLQEKEFEEQLKTSQKAYSDLGILLKKVTADTEREISRLQNLLSDESVKRQRYEEESRILSDNLSLIRQEYEEKLAHISSDFSRTKENLQDQINSQHEELRSTVASHAQTLQDLHEKITELSHQRDELERTLRETTESNQLIQVELDSKISQYEKEKIRVEELEINLRQEREKHSNEMLLEREKLSESKQRYQHEINHIHDEIKKLGNERDHLLSERQAREDYYRDEISGIHQELANLQSSSRSQEEALRSDITNRDRQIQDLFINNEALRAEIDRVRHQYIKLQETIRAEKDDSVHALYREITSLEEKLASRDRDNATLSENILRLDAENTRLIQQVSQIDQPSVPLPNPSASQIPVIQTKTTVPRVIESTPDFSDTKRKEVQILASELEDPARAADAAVKLATMGPEIVDNLIPLLHTGSIQRRVWIAVVLYEINDNRATLPLMRLLETPKVHFRELIWEAKNQYRSKIRLAGQPGETVLRSTII</sequence>
<evidence type="ECO:0000256" key="1">
    <source>
        <dbReference type="SAM" id="Coils"/>
    </source>
</evidence>
<feature type="coiled-coil region" evidence="1">
    <location>
        <begin position="271"/>
        <end position="305"/>
    </location>
</feature>
<dbReference type="EMBL" id="QGMY01000003">
    <property type="protein sequence ID" value="PWR73202.1"/>
    <property type="molecule type" value="Genomic_DNA"/>
</dbReference>
<dbReference type="AlphaFoldDB" id="A0A2V2MZ35"/>
<reference evidence="2 3" key="1">
    <citation type="submission" date="2018-05" db="EMBL/GenBank/DDBJ databases">
        <title>Draft genome of Methanospirillum lacunae Ki8-1.</title>
        <authorList>
            <person name="Dueholm M.S."/>
            <person name="Nielsen P.H."/>
            <person name="Bakmann L.F."/>
            <person name="Otzen D.E."/>
        </authorList>
    </citation>
    <scope>NUCLEOTIDE SEQUENCE [LARGE SCALE GENOMIC DNA]</scope>
    <source>
        <strain evidence="2 3">Ki8-1</strain>
    </source>
</reference>
<feature type="coiled-coil region" evidence="1">
    <location>
        <begin position="11"/>
        <end position="120"/>
    </location>
</feature>
<proteinExistence type="predicted"/>
<evidence type="ECO:0000313" key="2">
    <source>
        <dbReference type="EMBL" id="PWR73202.1"/>
    </source>
</evidence>
<comment type="caution">
    <text evidence="2">The sequence shown here is derived from an EMBL/GenBank/DDBJ whole genome shotgun (WGS) entry which is preliminary data.</text>
</comment>
<evidence type="ECO:0000313" key="3">
    <source>
        <dbReference type="Proteomes" id="UP000245657"/>
    </source>
</evidence>
<dbReference type="RefSeq" id="WP_109967856.1">
    <property type="nucleotide sequence ID" value="NZ_CP176093.1"/>
</dbReference>
<keyword evidence="3" id="KW-1185">Reference proteome</keyword>
<accession>A0A2V2MZ35</accession>